<accession>A0A913ZX61</accession>
<protein>
    <submittedName>
        <fullName evidence="16">Uncharacterized protein</fullName>
    </submittedName>
</protein>
<dbReference type="InterPro" id="IPR001245">
    <property type="entry name" value="Ser-Thr/Tyr_kinase_cat_dom"/>
</dbReference>
<dbReference type="InterPro" id="IPR011009">
    <property type="entry name" value="Kinase-like_dom_sf"/>
</dbReference>
<evidence type="ECO:0000259" key="15">
    <source>
        <dbReference type="PROSITE" id="PS51212"/>
    </source>
</evidence>
<feature type="domain" description="Sushi" evidence="14">
    <location>
        <begin position="150"/>
        <end position="209"/>
    </location>
</feature>
<feature type="transmembrane region" description="Helical" evidence="11">
    <location>
        <begin position="252"/>
        <end position="277"/>
    </location>
</feature>
<dbReference type="InterPro" id="IPR020635">
    <property type="entry name" value="Tyr_kinase_cat_dom"/>
</dbReference>
<evidence type="ECO:0000313" key="16">
    <source>
        <dbReference type="EnsemblMetazoa" id="XP_038056137.1"/>
    </source>
</evidence>
<feature type="domain" description="WSC" evidence="15">
    <location>
        <begin position="29"/>
        <end position="144"/>
    </location>
</feature>
<keyword evidence="6" id="KW-0829">Tyrosine-protein kinase</keyword>
<evidence type="ECO:0000256" key="8">
    <source>
        <dbReference type="ARBA" id="ARBA00051243"/>
    </source>
</evidence>
<evidence type="ECO:0000256" key="9">
    <source>
        <dbReference type="PROSITE-ProRule" id="PRU00302"/>
    </source>
</evidence>
<evidence type="ECO:0000313" key="17">
    <source>
        <dbReference type="Proteomes" id="UP000887568"/>
    </source>
</evidence>
<dbReference type="CDD" id="cd00192">
    <property type="entry name" value="PTKc"/>
    <property type="match status" value="1"/>
</dbReference>
<dbReference type="Proteomes" id="UP000887568">
    <property type="component" value="Unplaced"/>
</dbReference>
<sequence>MKMKVHLYLYSVVAVLVCVLFGGLCQDPTDINHGCYFDTHQRALSDLITCEDASDVCYASCGIEHRYCESMDMMTIDLCRDLCRRRNLRYYALEAGKMCFCGGALSDPFQYGSTEGVGNCSSPCTGDSSTTCGGEFKMQVYEFQDPVPGSDCFHPGFVKNSFSSFVEALPAGASVSYLCLPLHRIIGEAEVTCQAGGGWQPNMLPICNYTGIIEDPTTESVTTMQNPTTIQTTTAAKPLTTSTMNGESGNEVIVAVVSVVVTLVVVAVVAVIIIYCARNRMQRRDDRSAQDIPMNDETTYEVRIEGMSSTVYEDVGLPSWAAKWEIAWSNLVVEDRVLGRGDFGEVRAGAVKKGGKMTKSAIKILKGNATPEERADFMEEFRTMSSIGYHPNVVSLLGACHHQDLLLVALEYLPNGDLRSYLRTARSQSATDDEALSPDQLVKIAFDVAKGMKHLAISGVIHRDLAARNVLLGENLTAKVSDFGLSRGEDVYVQTSKKRVPTRWLSIESMMYQTYTTQSDVWSFGILLWEIASLGGTPYPSIETKSLAGKLRERYRMAKPSNCDEEIYTLMQRCWDKDPKSRPTFSDLTLILKRMTDNKREHTYLVLDEADWKSSIIRPELDDN</sequence>
<dbReference type="Pfam" id="PF07714">
    <property type="entry name" value="PK_Tyr_Ser-Thr"/>
    <property type="match status" value="1"/>
</dbReference>
<dbReference type="InterPro" id="IPR035976">
    <property type="entry name" value="Sushi/SCR/CCP_sf"/>
</dbReference>
<dbReference type="InterPro" id="IPR002889">
    <property type="entry name" value="WSC_carb-bd"/>
</dbReference>
<keyword evidence="11" id="KW-0812">Transmembrane</keyword>
<dbReference type="GO" id="GO:0005886">
    <property type="term" value="C:plasma membrane"/>
    <property type="evidence" value="ECO:0007669"/>
    <property type="project" value="TreeGrafter"/>
</dbReference>
<dbReference type="PROSITE" id="PS50011">
    <property type="entry name" value="PROTEIN_KINASE_DOM"/>
    <property type="match status" value="1"/>
</dbReference>
<keyword evidence="3 10" id="KW-0547">Nucleotide-binding</keyword>
<dbReference type="Gene3D" id="3.30.200.20">
    <property type="entry name" value="Phosphorylase Kinase, domain 1"/>
    <property type="match status" value="1"/>
</dbReference>
<evidence type="ECO:0000256" key="6">
    <source>
        <dbReference type="ARBA" id="ARBA00023137"/>
    </source>
</evidence>
<organism evidence="16 17">
    <name type="scientific">Patiria miniata</name>
    <name type="common">Bat star</name>
    <name type="synonym">Asterina miniata</name>
    <dbReference type="NCBI Taxonomy" id="46514"/>
    <lineage>
        <taxon>Eukaryota</taxon>
        <taxon>Metazoa</taxon>
        <taxon>Echinodermata</taxon>
        <taxon>Eleutherozoa</taxon>
        <taxon>Asterozoa</taxon>
        <taxon>Asteroidea</taxon>
        <taxon>Valvatacea</taxon>
        <taxon>Valvatida</taxon>
        <taxon>Asterinidae</taxon>
        <taxon>Patiria</taxon>
    </lineage>
</organism>
<dbReference type="InterPro" id="IPR017441">
    <property type="entry name" value="Protein_kinase_ATP_BS"/>
</dbReference>
<evidence type="ECO:0000256" key="4">
    <source>
        <dbReference type="ARBA" id="ARBA00022777"/>
    </source>
</evidence>
<comment type="subcellular location">
    <subcellularLocation>
        <location evidence="1">Membrane</location>
        <topology evidence="1">Single-pass membrane protein</topology>
    </subcellularLocation>
</comment>
<dbReference type="PROSITE" id="PS00107">
    <property type="entry name" value="PROTEIN_KINASE_ATP"/>
    <property type="match status" value="1"/>
</dbReference>
<feature type="signal peptide" evidence="12">
    <location>
        <begin position="1"/>
        <end position="25"/>
    </location>
</feature>
<evidence type="ECO:0000256" key="2">
    <source>
        <dbReference type="ARBA" id="ARBA00022679"/>
    </source>
</evidence>
<dbReference type="SMART" id="SM00032">
    <property type="entry name" value="CCP"/>
    <property type="match status" value="1"/>
</dbReference>
<dbReference type="OMA" id="ITCEDAS"/>
<dbReference type="PRINTS" id="PR00109">
    <property type="entry name" value="TYRKINASE"/>
</dbReference>
<dbReference type="GO" id="GO:0007169">
    <property type="term" value="P:cell surface receptor protein tyrosine kinase signaling pathway"/>
    <property type="evidence" value="ECO:0007669"/>
    <property type="project" value="TreeGrafter"/>
</dbReference>
<dbReference type="PANTHER" id="PTHR24416">
    <property type="entry name" value="TYROSINE-PROTEIN KINASE RECEPTOR"/>
    <property type="match status" value="1"/>
</dbReference>
<feature type="domain" description="Protein kinase" evidence="13">
    <location>
        <begin position="332"/>
        <end position="605"/>
    </location>
</feature>
<dbReference type="InterPro" id="IPR008266">
    <property type="entry name" value="Tyr_kinase_AS"/>
</dbReference>
<evidence type="ECO:0000256" key="7">
    <source>
        <dbReference type="ARBA" id="ARBA00023157"/>
    </source>
</evidence>
<evidence type="ECO:0000259" key="13">
    <source>
        <dbReference type="PROSITE" id="PS50011"/>
    </source>
</evidence>
<dbReference type="PANTHER" id="PTHR24416:SF613">
    <property type="entry name" value="RECEPTOR PROTEIN-TYROSINE KINASE"/>
    <property type="match status" value="1"/>
</dbReference>
<dbReference type="SUPFAM" id="SSF57535">
    <property type="entry name" value="Complement control module/SCR domain"/>
    <property type="match status" value="1"/>
</dbReference>
<dbReference type="InterPro" id="IPR000436">
    <property type="entry name" value="Sushi_SCR_CCP_dom"/>
</dbReference>
<keyword evidence="7" id="KW-1015">Disulfide bond</keyword>
<dbReference type="InterPro" id="IPR000719">
    <property type="entry name" value="Prot_kinase_dom"/>
</dbReference>
<dbReference type="Gene3D" id="2.10.70.10">
    <property type="entry name" value="Complement Module, domain 1"/>
    <property type="match status" value="1"/>
</dbReference>
<dbReference type="SUPFAM" id="SSF56112">
    <property type="entry name" value="Protein kinase-like (PK-like)"/>
    <property type="match status" value="1"/>
</dbReference>
<evidence type="ECO:0000259" key="14">
    <source>
        <dbReference type="PROSITE" id="PS50923"/>
    </source>
</evidence>
<dbReference type="PROSITE" id="PS50923">
    <property type="entry name" value="SUSHI"/>
    <property type="match status" value="1"/>
</dbReference>
<feature type="binding site" evidence="10">
    <location>
        <position position="363"/>
    </location>
    <ligand>
        <name>ATP</name>
        <dbReference type="ChEBI" id="CHEBI:30616"/>
    </ligand>
</feature>
<name>A0A913ZX61_PATMI</name>
<dbReference type="PROSITE" id="PS00109">
    <property type="entry name" value="PROTEIN_KINASE_TYR"/>
    <property type="match status" value="1"/>
</dbReference>
<dbReference type="GeneID" id="119728134"/>
<dbReference type="GO" id="GO:0004714">
    <property type="term" value="F:transmembrane receptor protein tyrosine kinase activity"/>
    <property type="evidence" value="ECO:0007669"/>
    <property type="project" value="UniProtKB-EC"/>
</dbReference>
<dbReference type="GO" id="GO:0043235">
    <property type="term" value="C:receptor complex"/>
    <property type="evidence" value="ECO:0007669"/>
    <property type="project" value="TreeGrafter"/>
</dbReference>
<comment type="catalytic activity">
    <reaction evidence="8">
        <text>L-tyrosyl-[protein] + ATP = O-phospho-L-tyrosyl-[protein] + ADP + H(+)</text>
        <dbReference type="Rhea" id="RHEA:10596"/>
        <dbReference type="Rhea" id="RHEA-COMP:10136"/>
        <dbReference type="Rhea" id="RHEA-COMP:20101"/>
        <dbReference type="ChEBI" id="CHEBI:15378"/>
        <dbReference type="ChEBI" id="CHEBI:30616"/>
        <dbReference type="ChEBI" id="CHEBI:46858"/>
        <dbReference type="ChEBI" id="CHEBI:61978"/>
        <dbReference type="ChEBI" id="CHEBI:456216"/>
        <dbReference type="EC" id="2.7.10.1"/>
    </reaction>
</comment>
<keyword evidence="5 10" id="KW-0067">ATP-binding</keyword>
<dbReference type="OrthoDB" id="4062651at2759"/>
<evidence type="ECO:0000256" key="11">
    <source>
        <dbReference type="SAM" id="Phobius"/>
    </source>
</evidence>
<evidence type="ECO:0000256" key="3">
    <source>
        <dbReference type="ARBA" id="ARBA00022741"/>
    </source>
</evidence>
<dbReference type="SMART" id="SM00321">
    <property type="entry name" value="WSC"/>
    <property type="match status" value="1"/>
</dbReference>
<dbReference type="GO" id="GO:0005524">
    <property type="term" value="F:ATP binding"/>
    <property type="evidence" value="ECO:0007669"/>
    <property type="project" value="UniProtKB-UniRule"/>
</dbReference>
<reference evidence="16" key="1">
    <citation type="submission" date="2022-11" db="UniProtKB">
        <authorList>
            <consortium name="EnsemblMetazoa"/>
        </authorList>
    </citation>
    <scope>IDENTIFICATION</scope>
</reference>
<comment type="caution">
    <text evidence="9">Lacks conserved residue(s) required for the propagation of feature annotation.</text>
</comment>
<dbReference type="Pfam" id="PF01822">
    <property type="entry name" value="WSC"/>
    <property type="match status" value="1"/>
</dbReference>
<dbReference type="InterPro" id="IPR050122">
    <property type="entry name" value="RTK"/>
</dbReference>
<keyword evidence="17" id="KW-1185">Reference proteome</keyword>
<keyword evidence="4" id="KW-0418">Kinase</keyword>
<feature type="chain" id="PRO_5036995889" evidence="12">
    <location>
        <begin position="26"/>
        <end position="624"/>
    </location>
</feature>
<keyword evidence="11" id="KW-1133">Transmembrane helix</keyword>
<proteinExistence type="predicted"/>
<dbReference type="FunFam" id="1.10.510.10:FF:000554">
    <property type="entry name" value="Predicted protein"/>
    <property type="match status" value="1"/>
</dbReference>
<evidence type="ECO:0000256" key="1">
    <source>
        <dbReference type="ARBA" id="ARBA00004167"/>
    </source>
</evidence>
<evidence type="ECO:0000256" key="12">
    <source>
        <dbReference type="SAM" id="SignalP"/>
    </source>
</evidence>
<evidence type="ECO:0000256" key="5">
    <source>
        <dbReference type="ARBA" id="ARBA00022840"/>
    </source>
</evidence>
<evidence type="ECO:0000256" key="10">
    <source>
        <dbReference type="PROSITE-ProRule" id="PRU10141"/>
    </source>
</evidence>
<dbReference type="CDD" id="cd00033">
    <property type="entry name" value="CCP"/>
    <property type="match status" value="1"/>
</dbReference>
<keyword evidence="2" id="KW-0808">Transferase</keyword>
<dbReference type="RefSeq" id="XP_038056137.1">
    <property type="nucleotide sequence ID" value="XM_038200209.1"/>
</dbReference>
<dbReference type="Pfam" id="PF00084">
    <property type="entry name" value="Sushi"/>
    <property type="match status" value="1"/>
</dbReference>
<keyword evidence="9" id="KW-0768">Sushi</keyword>
<dbReference type="SMART" id="SM00219">
    <property type="entry name" value="TyrKc"/>
    <property type="match status" value="1"/>
</dbReference>
<dbReference type="Gene3D" id="1.10.510.10">
    <property type="entry name" value="Transferase(Phosphotransferase) domain 1"/>
    <property type="match status" value="1"/>
</dbReference>
<keyword evidence="11" id="KW-0472">Membrane</keyword>
<keyword evidence="12" id="KW-0732">Signal</keyword>
<dbReference type="AlphaFoldDB" id="A0A913ZX61"/>
<dbReference type="EnsemblMetazoa" id="XM_038200209.1">
    <property type="protein sequence ID" value="XP_038056137.1"/>
    <property type="gene ID" value="LOC119728134"/>
</dbReference>
<dbReference type="PROSITE" id="PS51212">
    <property type="entry name" value="WSC"/>
    <property type="match status" value="1"/>
</dbReference>